<dbReference type="OrthoDB" id="2019572at2759"/>
<dbReference type="PROSITE" id="PS51212">
    <property type="entry name" value="WSC"/>
    <property type="match status" value="1"/>
</dbReference>
<keyword evidence="1" id="KW-0597">Phosphoprotein</keyword>
<feature type="compositionally biased region" description="Low complexity" evidence="4">
    <location>
        <begin position="164"/>
        <end position="191"/>
    </location>
</feature>
<evidence type="ECO:0000256" key="5">
    <source>
        <dbReference type="SAM" id="Phobius"/>
    </source>
</evidence>
<keyword evidence="6" id="KW-0732">Signal</keyword>
<name>A0A8K0WUQ2_9HYPO</name>
<evidence type="ECO:0000259" key="7">
    <source>
        <dbReference type="PROSITE" id="PS51212"/>
    </source>
</evidence>
<feature type="chain" id="PRO_5035477439" description="WSC domain-containing protein" evidence="6">
    <location>
        <begin position="20"/>
        <end position="300"/>
    </location>
</feature>
<feature type="compositionally biased region" description="Acidic residues" evidence="4">
    <location>
        <begin position="192"/>
        <end position="201"/>
    </location>
</feature>
<evidence type="ECO:0000256" key="3">
    <source>
        <dbReference type="ARBA" id="ARBA00022840"/>
    </source>
</evidence>
<gene>
    <name evidence="8" type="ORF">B0I35DRAFT_476690</name>
</gene>
<keyword evidence="5" id="KW-1133">Transmembrane helix</keyword>
<evidence type="ECO:0000256" key="1">
    <source>
        <dbReference type="ARBA" id="ARBA00022553"/>
    </source>
</evidence>
<feature type="transmembrane region" description="Helical" evidence="5">
    <location>
        <begin position="205"/>
        <end position="230"/>
    </location>
</feature>
<accession>A0A8K0WUQ2</accession>
<dbReference type="SMART" id="SM00321">
    <property type="entry name" value="WSC"/>
    <property type="match status" value="1"/>
</dbReference>
<dbReference type="InterPro" id="IPR002889">
    <property type="entry name" value="WSC_carb-bd"/>
</dbReference>
<dbReference type="GO" id="GO:0005524">
    <property type="term" value="F:ATP binding"/>
    <property type="evidence" value="ECO:0007669"/>
    <property type="project" value="UniProtKB-KW"/>
</dbReference>
<dbReference type="Pfam" id="PF21314">
    <property type="entry name" value="TM_ErbB1"/>
    <property type="match status" value="1"/>
</dbReference>
<proteinExistence type="predicted"/>
<keyword evidence="3" id="KW-0067">ATP-binding</keyword>
<keyword evidence="5" id="KW-0812">Transmembrane</keyword>
<keyword evidence="5" id="KW-0472">Membrane</keyword>
<dbReference type="Proteomes" id="UP000813444">
    <property type="component" value="Unassembled WGS sequence"/>
</dbReference>
<dbReference type="Pfam" id="PF01822">
    <property type="entry name" value="WSC"/>
    <property type="match status" value="1"/>
</dbReference>
<dbReference type="AlphaFoldDB" id="A0A8K0WUQ2"/>
<evidence type="ECO:0000313" key="8">
    <source>
        <dbReference type="EMBL" id="KAH7322775.1"/>
    </source>
</evidence>
<reference evidence="8" key="1">
    <citation type="journal article" date="2021" name="Nat. Commun.">
        <title>Genetic determinants of endophytism in the Arabidopsis root mycobiome.</title>
        <authorList>
            <person name="Mesny F."/>
            <person name="Miyauchi S."/>
            <person name="Thiergart T."/>
            <person name="Pickel B."/>
            <person name="Atanasova L."/>
            <person name="Karlsson M."/>
            <person name="Huettel B."/>
            <person name="Barry K.W."/>
            <person name="Haridas S."/>
            <person name="Chen C."/>
            <person name="Bauer D."/>
            <person name="Andreopoulos W."/>
            <person name="Pangilinan J."/>
            <person name="LaButti K."/>
            <person name="Riley R."/>
            <person name="Lipzen A."/>
            <person name="Clum A."/>
            <person name="Drula E."/>
            <person name="Henrissat B."/>
            <person name="Kohler A."/>
            <person name="Grigoriev I.V."/>
            <person name="Martin F.M."/>
            <person name="Hacquard S."/>
        </authorList>
    </citation>
    <scope>NUCLEOTIDE SEQUENCE</scope>
    <source>
        <strain evidence="8">MPI-CAGE-CH-0235</strain>
    </source>
</reference>
<keyword evidence="2" id="KW-0547">Nucleotide-binding</keyword>
<evidence type="ECO:0000256" key="2">
    <source>
        <dbReference type="ARBA" id="ARBA00022741"/>
    </source>
</evidence>
<dbReference type="InterPro" id="IPR049328">
    <property type="entry name" value="TM_ErbB1"/>
</dbReference>
<protein>
    <recommendedName>
        <fullName evidence="7">WSC domain-containing protein</fullName>
    </recommendedName>
</protein>
<sequence>MKTSVVFSLVLAGVSQVLATPGVPEAPTLVARQANPVVAMRPSQRAMPNVETPQGCFKSNGNMKKFQPDPSKPDINVSTGNCIVRCKEEGFKVMAVHMNDCLCGNNYPYENDRVDDDVCNFNCFQFPEEACGGERPAAWGVYNLGFIDVTYLEERSSTAPPPSSTGGSRSTTAPSSAETTTTSSDGSNGSDGSDDTQDDEGGPNVVAIAAGVVGGVVLVAAVAAGFWFYLRRKRNAEIEEEHRRNAAVNAFISGSKPPSSSGLSISDSRLEPSLAHHRLSDGSIADNQDYSRKILRVINA</sequence>
<feature type="region of interest" description="Disordered" evidence="4">
    <location>
        <begin position="155"/>
        <end position="202"/>
    </location>
</feature>
<evidence type="ECO:0000256" key="6">
    <source>
        <dbReference type="SAM" id="SignalP"/>
    </source>
</evidence>
<dbReference type="EMBL" id="JAGPNK010000004">
    <property type="protein sequence ID" value="KAH7322775.1"/>
    <property type="molecule type" value="Genomic_DNA"/>
</dbReference>
<feature type="signal peptide" evidence="6">
    <location>
        <begin position="1"/>
        <end position="19"/>
    </location>
</feature>
<feature type="domain" description="WSC" evidence="7">
    <location>
        <begin position="50"/>
        <end position="145"/>
    </location>
</feature>
<keyword evidence="9" id="KW-1185">Reference proteome</keyword>
<comment type="caution">
    <text evidence="8">The sequence shown here is derived from an EMBL/GenBank/DDBJ whole genome shotgun (WGS) entry which is preliminary data.</text>
</comment>
<evidence type="ECO:0000256" key="4">
    <source>
        <dbReference type="SAM" id="MobiDB-lite"/>
    </source>
</evidence>
<organism evidence="8 9">
    <name type="scientific">Stachybotrys elegans</name>
    <dbReference type="NCBI Taxonomy" id="80388"/>
    <lineage>
        <taxon>Eukaryota</taxon>
        <taxon>Fungi</taxon>
        <taxon>Dikarya</taxon>
        <taxon>Ascomycota</taxon>
        <taxon>Pezizomycotina</taxon>
        <taxon>Sordariomycetes</taxon>
        <taxon>Hypocreomycetidae</taxon>
        <taxon>Hypocreales</taxon>
        <taxon>Stachybotryaceae</taxon>
        <taxon>Stachybotrys</taxon>
    </lineage>
</organism>
<evidence type="ECO:0000313" key="9">
    <source>
        <dbReference type="Proteomes" id="UP000813444"/>
    </source>
</evidence>